<protein>
    <submittedName>
        <fullName evidence="9">Heparinase II/III family protein</fullName>
    </submittedName>
</protein>
<reference evidence="10" key="1">
    <citation type="journal article" date="2015" name="MBio">
        <title>Genome-Resolved Metagenomic Analysis Reveals Roles for Candidate Phyla and Other Microbial Community Members in Biogeochemical Transformations in Oil Reservoirs.</title>
        <authorList>
            <person name="Hu P."/>
            <person name="Tom L."/>
            <person name="Singh A."/>
            <person name="Thomas B.C."/>
            <person name="Baker B.J."/>
            <person name="Piceno Y.M."/>
            <person name="Andersen G.L."/>
            <person name="Banfield J.F."/>
        </authorList>
    </citation>
    <scope>NUCLEOTIDE SEQUENCE [LARGE SCALE GENOMIC DNA]</scope>
</reference>
<dbReference type="AlphaFoldDB" id="A0A101HL45"/>
<evidence type="ECO:0000259" key="7">
    <source>
        <dbReference type="Pfam" id="PF05426"/>
    </source>
</evidence>
<dbReference type="SUPFAM" id="SSF48230">
    <property type="entry name" value="Chondroitin AC/alginate lyase"/>
    <property type="match status" value="1"/>
</dbReference>
<comment type="subcellular location">
    <subcellularLocation>
        <location evidence="1">Periplasm</location>
    </subcellularLocation>
</comment>
<dbReference type="Gene3D" id="2.70.98.70">
    <property type="match status" value="1"/>
</dbReference>
<keyword evidence="2 6" id="KW-0732">Signal</keyword>
<keyword evidence="3" id="KW-0574">Periplasm</keyword>
<dbReference type="InterPro" id="IPR008929">
    <property type="entry name" value="Chondroitin_lyas"/>
</dbReference>
<feature type="domain" description="Heparinase II/III-like C-terminal" evidence="8">
    <location>
        <begin position="380"/>
        <end position="568"/>
    </location>
</feature>
<keyword evidence="4" id="KW-0456">Lyase</keyword>
<evidence type="ECO:0000313" key="10">
    <source>
        <dbReference type="Proteomes" id="UP000053860"/>
    </source>
</evidence>
<evidence type="ECO:0000256" key="2">
    <source>
        <dbReference type="ARBA" id="ARBA00022729"/>
    </source>
</evidence>
<dbReference type="GO" id="GO:0016829">
    <property type="term" value="F:lyase activity"/>
    <property type="evidence" value="ECO:0007669"/>
    <property type="project" value="UniProtKB-KW"/>
</dbReference>
<evidence type="ECO:0000256" key="3">
    <source>
        <dbReference type="ARBA" id="ARBA00022764"/>
    </source>
</evidence>
<dbReference type="GO" id="GO:0042597">
    <property type="term" value="C:periplasmic space"/>
    <property type="evidence" value="ECO:0007669"/>
    <property type="project" value="UniProtKB-SubCell"/>
</dbReference>
<dbReference type="Pfam" id="PF05426">
    <property type="entry name" value="Alginate_lyase"/>
    <property type="match status" value="1"/>
</dbReference>
<gene>
    <name evidence="9" type="ORF">XD92_0013</name>
</gene>
<dbReference type="PATRIC" id="fig|294710.3.peg.796"/>
<name>A0A101HL45_9BACT</name>
<feature type="domain" description="Alginate lyase" evidence="7">
    <location>
        <begin position="56"/>
        <end position="298"/>
    </location>
</feature>
<organism evidence="9 10">
    <name type="scientific">Proteiniphilum acetatigenes</name>
    <dbReference type="NCBI Taxonomy" id="294710"/>
    <lineage>
        <taxon>Bacteria</taxon>
        <taxon>Pseudomonadati</taxon>
        <taxon>Bacteroidota</taxon>
        <taxon>Bacteroidia</taxon>
        <taxon>Bacteroidales</taxon>
        <taxon>Dysgonomonadaceae</taxon>
        <taxon>Proteiniphilum</taxon>
    </lineage>
</organism>
<dbReference type="Gene3D" id="1.50.10.100">
    <property type="entry name" value="Chondroitin AC/alginate lyase"/>
    <property type="match status" value="1"/>
</dbReference>
<evidence type="ECO:0000256" key="4">
    <source>
        <dbReference type="ARBA" id="ARBA00023239"/>
    </source>
</evidence>
<proteinExistence type="predicted"/>
<dbReference type="Proteomes" id="UP000053860">
    <property type="component" value="Unassembled WGS sequence"/>
</dbReference>
<evidence type="ECO:0000256" key="5">
    <source>
        <dbReference type="SAM" id="MobiDB-lite"/>
    </source>
</evidence>
<evidence type="ECO:0000256" key="1">
    <source>
        <dbReference type="ARBA" id="ARBA00004418"/>
    </source>
</evidence>
<feature type="signal peptide" evidence="6">
    <location>
        <begin position="1"/>
        <end position="25"/>
    </location>
</feature>
<comment type="caution">
    <text evidence="9">The sequence shown here is derived from an EMBL/GenBank/DDBJ whole genome shotgun (WGS) entry which is preliminary data.</text>
</comment>
<dbReference type="EMBL" id="LGGN01000001">
    <property type="protein sequence ID" value="KUK78830.1"/>
    <property type="molecule type" value="Genomic_DNA"/>
</dbReference>
<evidence type="ECO:0000259" key="8">
    <source>
        <dbReference type="Pfam" id="PF07940"/>
    </source>
</evidence>
<sequence>MKKTFILIILLALAGGLMFCRQADKQDRRTYKLALTDQEVQDINSLVGKNELITRSYHNLMSESDQALSKGVEVPPPGESGGYEHEKHKQNYRDMKKTGIMFRLTGDEKYARFIKDMLDAYAEMYPKLGPHPLAHNQKPGKLFHQTLNETVWLLNTAQAYDAVYDWLSQEDRKNYEENIFNVMVRWFTEEYPHEFDRIHNHGMWMAASVGMIGYVMENQDWVDMALYGTKKDGSGGFLAQISQLFSPDGYYMEGAYYVRYALRPFLFFAEAIERNQPEIKIYQFKNQLVKKAFYSALQMTYPNGAFIPINDASRSMDINAPGMVYGTSLLYDRYGPDDNLLGIADIQNQVYLNGAGVKLANDYARKKVKRPTWESIEFTDGQDGKQGGFGLLRTGEGDDQTVLSMKYGVHGLGHGHFDKLHFMFWDQRREVIPDYGFVRWINIEPKFGGRYLPENNTWAKQTIAHNTVVVDQRSQNRGNRKVADKVHGKRFFFETDNPDLQVMSARADDHYPGVKMHRTLFLVRDEDMEYPFVIDIYRLESDEEHSYDYPLHYHGQIMASSFDYLSHDAMLKPLGNAFGYQHIWNEAEARPEASGWVSWLSGHRFYTWVFSGTPDSKFYFGRTAANDPNFNLRTEPLFVLRQTGQDHVFASVIEPHGYFSEAAEVSRNAYSTIRAIKVIGHNDTGTVIHILGDRDLEWLATVYNGENPDPQAEHSVRFRGETFNWTGNYSLSKIK</sequence>
<evidence type="ECO:0000313" key="9">
    <source>
        <dbReference type="EMBL" id="KUK78830.1"/>
    </source>
</evidence>
<dbReference type="Pfam" id="PF07940">
    <property type="entry name" value="Hepar_II_III_C"/>
    <property type="match status" value="1"/>
</dbReference>
<dbReference type="InterPro" id="IPR008397">
    <property type="entry name" value="Alginate_lyase_dom"/>
</dbReference>
<evidence type="ECO:0000256" key="6">
    <source>
        <dbReference type="SAM" id="SignalP"/>
    </source>
</evidence>
<dbReference type="PANTHER" id="PTHR39210">
    <property type="entry name" value="HEPARIN-SULFATE LYASE"/>
    <property type="match status" value="1"/>
</dbReference>
<feature type="chain" id="PRO_5007096982" evidence="6">
    <location>
        <begin position="26"/>
        <end position="735"/>
    </location>
</feature>
<dbReference type="InterPro" id="IPR012480">
    <property type="entry name" value="Hepar_II_III_C"/>
</dbReference>
<feature type="region of interest" description="Disordered" evidence="5">
    <location>
        <begin position="69"/>
        <end position="89"/>
    </location>
</feature>
<dbReference type="PANTHER" id="PTHR39210:SF1">
    <property type="entry name" value="HEPARIN-SULFATE LYASE"/>
    <property type="match status" value="1"/>
</dbReference>
<accession>A0A101HL45</accession>